<evidence type="ECO:0000256" key="3">
    <source>
        <dbReference type="ARBA" id="ARBA00022737"/>
    </source>
</evidence>
<proteinExistence type="predicted"/>
<evidence type="ECO:0000256" key="4">
    <source>
        <dbReference type="SAM" id="SignalP"/>
    </source>
</evidence>
<evidence type="ECO:0000259" key="5">
    <source>
        <dbReference type="SMART" id="SM00013"/>
    </source>
</evidence>
<dbReference type="SMART" id="SM00013">
    <property type="entry name" value="LRRNT"/>
    <property type="match status" value="1"/>
</dbReference>
<evidence type="ECO:0000256" key="1">
    <source>
        <dbReference type="ARBA" id="ARBA00022614"/>
    </source>
</evidence>
<dbReference type="InterPro" id="IPR032675">
    <property type="entry name" value="LRR_dom_sf"/>
</dbReference>
<dbReference type="EnsemblMetazoa" id="XM_038208122.1">
    <property type="protein sequence ID" value="XP_038064050.1"/>
    <property type="gene ID" value="LOC119734586"/>
</dbReference>
<dbReference type="InterPro" id="IPR000372">
    <property type="entry name" value="LRRNT"/>
</dbReference>
<evidence type="ECO:0000313" key="6">
    <source>
        <dbReference type="EnsemblMetazoa" id="XP_038064050.1"/>
    </source>
</evidence>
<accession>A0A914AJ85</accession>
<organism evidence="6 7">
    <name type="scientific">Patiria miniata</name>
    <name type="common">Bat star</name>
    <name type="synonym">Asterina miniata</name>
    <dbReference type="NCBI Taxonomy" id="46514"/>
    <lineage>
        <taxon>Eukaryota</taxon>
        <taxon>Metazoa</taxon>
        <taxon>Echinodermata</taxon>
        <taxon>Eleutherozoa</taxon>
        <taxon>Asterozoa</taxon>
        <taxon>Asteroidea</taxon>
        <taxon>Valvatacea</taxon>
        <taxon>Valvatida</taxon>
        <taxon>Asterinidae</taxon>
        <taxon>Patiria</taxon>
    </lineage>
</organism>
<name>A0A914AJ85_PATMI</name>
<dbReference type="Proteomes" id="UP000887568">
    <property type="component" value="Unplaced"/>
</dbReference>
<feature type="signal peptide" evidence="4">
    <location>
        <begin position="1"/>
        <end position="32"/>
    </location>
</feature>
<dbReference type="InterPro" id="IPR050541">
    <property type="entry name" value="LRR_TM_domain-containing"/>
</dbReference>
<keyword evidence="7" id="KW-1185">Reference proteome</keyword>
<dbReference type="PANTHER" id="PTHR24369">
    <property type="entry name" value="ANTIGEN BSP, PUTATIVE-RELATED"/>
    <property type="match status" value="1"/>
</dbReference>
<dbReference type="GO" id="GO:0005886">
    <property type="term" value="C:plasma membrane"/>
    <property type="evidence" value="ECO:0007669"/>
    <property type="project" value="TreeGrafter"/>
</dbReference>
<dbReference type="SUPFAM" id="SSF52058">
    <property type="entry name" value="L domain-like"/>
    <property type="match status" value="1"/>
</dbReference>
<keyword evidence="3" id="KW-0677">Repeat</keyword>
<dbReference type="PANTHER" id="PTHR24369:SF210">
    <property type="entry name" value="CHAOPTIN-RELATED"/>
    <property type="match status" value="1"/>
</dbReference>
<dbReference type="RefSeq" id="XP_038064050.1">
    <property type="nucleotide sequence ID" value="XM_038208122.1"/>
</dbReference>
<evidence type="ECO:0000313" key="7">
    <source>
        <dbReference type="Proteomes" id="UP000887568"/>
    </source>
</evidence>
<keyword evidence="2 4" id="KW-0732">Signal</keyword>
<sequence>MSPGKRRTSPTIAAMGLVVMLQLLAMLTTAVAVNPTGQACDVCECKGPVVICTGRNLTELPRGIPNGTKALELGDNFLREIPYDGLLEFRSLVKINIANNLIKTPFKLPGSVRVIFLDVNRISEIQPGGFAG</sequence>
<protein>
    <recommendedName>
        <fullName evidence="5">LRRNT domain-containing protein</fullName>
    </recommendedName>
</protein>
<feature type="chain" id="PRO_5037815718" description="LRRNT domain-containing protein" evidence="4">
    <location>
        <begin position="33"/>
        <end position="132"/>
    </location>
</feature>
<feature type="domain" description="LRRNT" evidence="5">
    <location>
        <begin position="39"/>
        <end position="70"/>
    </location>
</feature>
<evidence type="ECO:0000256" key="2">
    <source>
        <dbReference type="ARBA" id="ARBA00022729"/>
    </source>
</evidence>
<dbReference type="OrthoDB" id="676979at2759"/>
<dbReference type="Gene3D" id="3.80.10.10">
    <property type="entry name" value="Ribonuclease Inhibitor"/>
    <property type="match status" value="1"/>
</dbReference>
<keyword evidence="1" id="KW-0433">Leucine-rich repeat</keyword>
<dbReference type="AlphaFoldDB" id="A0A914AJ85"/>
<reference evidence="6" key="1">
    <citation type="submission" date="2022-11" db="UniProtKB">
        <authorList>
            <consortium name="EnsemblMetazoa"/>
        </authorList>
    </citation>
    <scope>IDENTIFICATION</scope>
</reference>
<dbReference type="GeneID" id="119734586"/>